<dbReference type="SUPFAM" id="SSF55874">
    <property type="entry name" value="ATPase domain of HSP90 chaperone/DNA topoisomerase II/histidine kinase"/>
    <property type="match status" value="1"/>
</dbReference>
<evidence type="ECO:0000259" key="5">
    <source>
        <dbReference type="Pfam" id="PF07730"/>
    </source>
</evidence>
<feature type="domain" description="Signal transduction histidine kinase subgroup 3 dimerisation and phosphoacceptor" evidence="5">
    <location>
        <begin position="187"/>
        <end position="249"/>
    </location>
</feature>
<evidence type="ECO:0000313" key="6">
    <source>
        <dbReference type="EMBL" id="WGH93782.1"/>
    </source>
</evidence>
<feature type="transmembrane region" description="Helical" evidence="4">
    <location>
        <begin position="134"/>
        <end position="155"/>
    </location>
</feature>
<dbReference type="Pfam" id="PF07730">
    <property type="entry name" value="HisKA_3"/>
    <property type="match status" value="1"/>
</dbReference>
<dbReference type="RefSeq" id="WP_110110389.1">
    <property type="nucleotide sequence ID" value="NZ_CP122562.1"/>
</dbReference>
<evidence type="ECO:0000256" key="1">
    <source>
        <dbReference type="ARBA" id="ARBA00022679"/>
    </source>
</evidence>
<feature type="transmembrane region" description="Helical" evidence="4">
    <location>
        <begin position="110"/>
        <end position="128"/>
    </location>
</feature>
<keyword evidence="2 6" id="KW-0418">Kinase</keyword>
<dbReference type="GO" id="GO:0046983">
    <property type="term" value="F:protein dimerization activity"/>
    <property type="evidence" value="ECO:0007669"/>
    <property type="project" value="InterPro"/>
</dbReference>
<evidence type="ECO:0000256" key="4">
    <source>
        <dbReference type="SAM" id="Phobius"/>
    </source>
</evidence>
<dbReference type="InterPro" id="IPR011712">
    <property type="entry name" value="Sig_transdc_His_kin_sub3_dim/P"/>
</dbReference>
<dbReference type="AlphaFoldDB" id="A0AAJ6AKQ1"/>
<gene>
    <name evidence="6" type="ORF">QDX21_03005</name>
</gene>
<evidence type="ECO:0000313" key="7">
    <source>
        <dbReference type="Proteomes" id="UP001224674"/>
    </source>
</evidence>
<dbReference type="InterPro" id="IPR036890">
    <property type="entry name" value="HATPase_C_sf"/>
</dbReference>
<dbReference type="CDD" id="cd16917">
    <property type="entry name" value="HATPase_UhpB-NarQ-NarX-like"/>
    <property type="match status" value="1"/>
</dbReference>
<keyword evidence="3" id="KW-0902">Two-component regulatory system</keyword>
<evidence type="ECO:0000256" key="3">
    <source>
        <dbReference type="ARBA" id="ARBA00023012"/>
    </source>
</evidence>
<dbReference type="PANTHER" id="PTHR24421">
    <property type="entry name" value="NITRATE/NITRITE SENSOR PROTEIN NARX-RELATED"/>
    <property type="match status" value="1"/>
</dbReference>
<sequence>MHNWQMEKWTGVVGALLVGGSALPALLGAVDLLLPWPIWTGLFIVVFAVLLVLWRVEKRTALQRFLYVVLVPLSWVLLLTAPLATLYGLSTIFVAVAATGVYVLNPRLSLAIVAANTAIGVLAISIVVQNPLMLFGFGAFFLLLQLSLIFIFYMLRREQLLRAELAEAYVARQTAEAILSETARSAERLQIARELHDVLGHQLTLLNLKLEAVKYQNESDRGSHLDAAQSVARSLLTDVRDTVSDLRTSQVSTLADTLRELGDNVPNLEVTVEVSGDLNVDEEQQIILLRSVQEIVTNTLRHAEARELSILIEGGTQRVTLSAGDDGKGSTSVVPGNGLRGLTERFAQVGGQAEFAGEEGFQIRAWMPTR</sequence>
<name>A0AAJ6AKQ1_9MICC</name>
<feature type="transmembrane region" description="Helical" evidence="4">
    <location>
        <begin position="12"/>
        <end position="30"/>
    </location>
</feature>
<dbReference type="InterPro" id="IPR050482">
    <property type="entry name" value="Sensor_HK_TwoCompSys"/>
</dbReference>
<proteinExistence type="predicted"/>
<feature type="transmembrane region" description="Helical" evidence="4">
    <location>
        <begin position="36"/>
        <end position="54"/>
    </location>
</feature>
<dbReference type="PANTHER" id="PTHR24421:SF59">
    <property type="entry name" value="OXYGEN SENSOR HISTIDINE KINASE NREB"/>
    <property type="match status" value="1"/>
</dbReference>
<accession>A0AAJ6AKQ1</accession>
<keyword evidence="1" id="KW-0808">Transferase</keyword>
<reference evidence="6 7" key="1">
    <citation type="submission" date="2023-03" db="EMBL/GenBank/DDBJ databases">
        <title>Complete genome sequences of several Auritidibacter ignavus strains isolated from ear infections.</title>
        <authorList>
            <person name="Baehr T."/>
            <person name="Baumhoegger A.M."/>
        </authorList>
    </citation>
    <scope>NUCLEOTIDE SEQUENCE [LARGE SCALE GENOMIC DNA]</scope>
    <source>
        <strain evidence="6 7">BABAE-6</strain>
    </source>
</reference>
<dbReference type="Gene3D" id="1.20.5.1930">
    <property type="match status" value="1"/>
</dbReference>
<organism evidence="6 7">
    <name type="scientific">Auritidibacter ignavus</name>
    <dbReference type="NCBI Taxonomy" id="678932"/>
    <lineage>
        <taxon>Bacteria</taxon>
        <taxon>Bacillati</taxon>
        <taxon>Actinomycetota</taxon>
        <taxon>Actinomycetes</taxon>
        <taxon>Micrococcales</taxon>
        <taxon>Micrococcaceae</taxon>
        <taxon>Auritidibacter</taxon>
    </lineage>
</organism>
<keyword evidence="4" id="KW-0472">Membrane</keyword>
<protein>
    <submittedName>
        <fullName evidence="6">Histidine kinase</fullName>
    </submittedName>
</protein>
<dbReference type="GO" id="GO:0000155">
    <property type="term" value="F:phosphorelay sensor kinase activity"/>
    <property type="evidence" value="ECO:0007669"/>
    <property type="project" value="InterPro"/>
</dbReference>
<keyword evidence="4" id="KW-1133">Transmembrane helix</keyword>
<evidence type="ECO:0000256" key="2">
    <source>
        <dbReference type="ARBA" id="ARBA00022777"/>
    </source>
</evidence>
<feature type="transmembrane region" description="Helical" evidence="4">
    <location>
        <begin position="61"/>
        <end position="78"/>
    </location>
</feature>
<dbReference type="Proteomes" id="UP001224674">
    <property type="component" value="Chromosome"/>
</dbReference>
<dbReference type="GO" id="GO:0016020">
    <property type="term" value="C:membrane"/>
    <property type="evidence" value="ECO:0007669"/>
    <property type="project" value="InterPro"/>
</dbReference>
<keyword evidence="7" id="KW-1185">Reference proteome</keyword>
<dbReference type="EMBL" id="CP122566">
    <property type="protein sequence ID" value="WGH93782.1"/>
    <property type="molecule type" value="Genomic_DNA"/>
</dbReference>
<keyword evidence="4" id="KW-0812">Transmembrane</keyword>
<dbReference type="Gene3D" id="3.30.565.10">
    <property type="entry name" value="Histidine kinase-like ATPase, C-terminal domain"/>
    <property type="match status" value="1"/>
</dbReference>